<dbReference type="InterPro" id="IPR025272">
    <property type="entry name" value="SocA_Panacea"/>
</dbReference>
<evidence type="ECO:0000259" key="1">
    <source>
        <dbReference type="Pfam" id="PF13274"/>
    </source>
</evidence>
<dbReference type="Pfam" id="PF13274">
    <property type="entry name" value="SocA_Panacea"/>
    <property type="match status" value="1"/>
</dbReference>
<dbReference type="Proteomes" id="UP001596002">
    <property type="component" value="Unassembled WGS sequence"/>
</dbReference>
<keyword evidence="3" id="KW-1185">Reference proteome</keyword>
<protein>
    <submittedName>
        <fullName evidence="2">Panacea domain-containing protein</fullName>
    </submittedName>
</protein>
<evidence type="ECO:0000313" key="2">
    <source>
        <dbReference type="EMBL" id="MFC4768754.1"/>
    </source>
</evidence>
<dbReference type="EMBL" id="JBHSHC010000112">
    <property type="protein sequence ID" value="MFC4768754.1"/>
    <property type="molecule type" value="Genomic_DNA"/>
</dbReference>
<gene>
    <name evidence="2" type="ORF">ACFO8Q_15520</name>
</gene>
<feature type="domain" description="Antitoxin SocA-like Panacea" evidence="1">
    <location>
        <begin position="24"/>
        <end position="113"/>
    </location>
</feature>
<accession>A0ABV9Q393</accession>
<evidence type="ECO:0000313" key="3">
    <source>
        <dbReference type="Proteomes" id="UP001596002"/>
    </source>
</evidence>
<comment type="caution">
    <text evidence="2">The sequence shown here is derived from an EMBL/GenBank/DDBJ whole genome shotgun (WGS) entry which is preliminary data.</text>
</comment>
<sequence>MGKTTIFEVAKAFLSLEAMTHKKLQKLCYYAYSWHLTLQGERLFRNNFEAWIHGPVDPGLYSEYKHFGWQTIPQEDQSPIEGELMEFIQEVYDSYGHLDGDELEFLTHKEDPWMEARGSIPEYVPCNNRIKDEVIKDYYLKELENGQIE</sequence>
<organism evidence="2 3">
    <name type="scientific">Effusibacillus consociatus</name>
    <dbReference type="NCBI Taxonomy" id="1117041"/>
    <lineage>
        <taxon>Bacteria</taxon>
        <taxon>Bacillati</taxon>
        <taxon>Bacillota</taxon>
        <taxon>Bacilli</taxon>
        <taxon>Bacillales</taxon>
        <taxon>Alicyclobacillaceae</taxon>
        <taxon>Effusibacillus</taxon>
    </lineage>
</organism>
<reference evidence="3" key="1">
    <citation type="journal article" date="2019" name="Int. J. Syst. Evol. Microbiol.">
        <title>The Global Catalogue of Microorganisms (GCM) 10K type strain sequencing project: providing services to taxonomists for standard genome sequencing and annotation.</title>
        <authorList>
            <consortium name="The Broad Institute Genomics Platform"/>
            <consortium name="The Broad Institute Genome Sequencing Center for Infectious Disease"/>
            <person name="Wu L."/>
            <person name="Ma J."/>
        </authorList>
    </citation>
    <scope>NUCLEOTIDE SEQUENCE [LARGE SCALE GENOMIC DNA]</scope>
    <source>
        <strain evidence="3">WYCCWR 12678</strain>
    </source>
</reference>
<proteinExistence type="predicted"/>
<name>A0ABV9Q393_9BACL</name>